<evidence type="ECO:0000313" key="2">
    <source>
        <dbReference type="Proteomes" id="UP000242683"/>
    </source>
</evidence>
<reference evidence="2" key="1">
    <citation type="submission" date="2014-06" db="EMBL/GenBank/DDBJ databases">
        <authorList>
            <person name="Winans N.J."/>
            <person name="Newell P.D."/>
            <person name="Douglas A.E."/>
        </authorList>
    </citation>
    <scope>NUCLEOTIDE SEQUENCE [LARGE SCALE GENOMIC DNA]</scope>
    <source>
        <strain evidence="2">DsW_057</strain>
    </source>
</reference>
<dbReference type="AlphaFoldDB" id="A0A1Y3G701"/>
<accession>A0A1Y3G701</accession>
<gene>
    <name evidence="1" type="ORF">HK23_14180</name>
</gene>
<dbReference type="EMBL" id="JOPG01000009">
    <property type="protein sequence ID" value="OUJ06624.1"/>
    <property type="molecule type" value="Genomic_DNA"/>
</dbReference>
<name>A0A1Y3G701_9PROT</name>
<dbReference type="OrthoDB" id="9809136at2"/>
<sequence length="68" mass="7384">MTLAKKSANPPAGFKLAYARPCGESEWVAFGTQPRAPAYLERCAGIDPDVWLQYGAPGGQDVIYVRAR</sequence>
<protein>
    <submittedName>
        <fullName evidence="1">Uncharacterized protein</fullName>
    </submittedName>
</protein>
<comment type="caution">
    <text evidence="1">The sequence shown here is derived from an EMBL/GenBank/DDBJ whole genome shotgun (WGS) entry which is preliminary data.</text>
</comment>
<proteinExistence type="predicted"/>
<organism evidence="1 2">
    <name type="scientific">Acetobacter malorum</name>
    <dbReference type="NCBI Taxonomy" id="178901"/>
    <lineage>
        <taxon>Bacteria</taxon>
        <taxon>Pseudomonadati</taxon>
        <taxon>Pseudomonadota</taxon>
        <taxon>Alphaproteobacteria</taxon>
        <taxon>Acetobacterales</taxon>
        <taxon>Acetobacteraceae</taxon>
        <taxon>Acetobacter</taxon>
    </lineage>
</organism>
<evidence type="ECO:0000313" key="1">
    <source>
        <dbReference type="EMBL" id="OUJ06624.1"/>
    </source>
</evidence>
<dbReference type="RefSeq" id="WP_086653079.1">
    <property type="nucleotide sequence ID" value="NZ_JOPG01000009.1"/>
</dbReference>
<dbReference type="Proteomes" id="UP000242683">
    <property type="component" value="Unassembled WGS sequence"/>
</dbReference>